<proteinExistence type="predicted"/>
<accession>A0A6J5LEX2</accession>
<feature type="transmembrane region" description="Helical" evidence="1">
    <location>
        <begin position="6"/>
        <end position="26"/>
    </location>
</feature>
<protein>
    <submittedName>
        <fullName evidence="2">Uncharacterized protein</fullName>
    </submittedName>
</protein>
<name>A0A6J5LEX2_9CAUD</name>
<evidence type="ECO:0000313" key="2">
    <source>
        <dbReference type="EMBL" id="CAB4133218.1"/>
    </source>
</evidence>
<evidence type="ECO:0000256" key="1">
    <source>
        <dbReference type="SAM" id="Phobius"/>
    </source>
</evidence>
<keyword evidence="1" id="KW-0812">Transmembrane</keyword>
<keyword evidence="1" id="KW-1133">Transmembrane helix</keyword>
<reference evidence="2" key="1">
    <citation type="submission" date="2020-04" db="EMBL/GenBank/DDBJ databases">
        <authorList>
            <person name="Chiriac C."/>
            <person name="Salcher M."/>
            <person name="Ghai R."/>
            <person name="Kavagutti S V."/>
        </authorList>
    </citation>
    <scope>NUCLEOTIDE SEQUENCE</scope>
</reference>
<gene>
    <name evidence="2" type="ORF">UFOVP250_72</name>
</gene>
<keyword evidence="1" id="KW-0472">Membrane</keyword>
<sequence>MGKEWLKIASGIVNIGLIIVALYLAWYNKDYAQASFLLLLVMLNKE</sequence>
<dbReference type="EMBL" id="LR796270">
    <property type="protein sequence ID" value="CAB4133218.1"/>
    <property type="molecule type" value="Genomic_DNA"/>
</dbReference>
<organism evidence="2">
    <name type="scientific">uncultured Caudovirales phage</name>
    <dbReference type="NCBI Taxonomy" id="2100421"/>
    <lineage>
        <taxon>Viruses</taxon>
        <taxon>Duplodnaviria</taxon>
        <taxon>Heunggongvirae</taxon>
        <taxon>Uroviricota</taxon>
        <taxon>Caudoviricetes</taxon>
        <taxon>Peduoviridae</taxon>
        <taxon>Maltschvirus</taxon>
        <taxon>Maltschvirus maltsch</taxon>
    </lineage>
</organism>